<name>A0A804RHB9_MAIZE</name>
<evidence type="ECO:0000256" key="6">
    <source>
        <dbReference type="SAM" id="Coils"/>
    </source>
</evidence>
<dbReference type="Pfam" id="PF14144">
    <property type="entry name" value="DOG1"/>
    <property type="match status" value="1"/>
</dbReference>
<evidence type="ECO:0000256" key="1">
    <source>
        <dbReference type="ARBA" id="ARBA00004123"/>
    </source>
</evidence>
<organism evidence="9 10">
    <name type="scientific">Zea mays</name>
    <name type="common">Maize</name>
    <dbReference type="NCBI Taxonomy" id="4577"/>
    <lineage>
        <taxon>Eukaryota</taxon>
        <taxon>Viridiplantae</taxon>
        <taxon>Streptophyta</taxon>
        <taxon>Embryophyta</taxon>
        <taxon>Tracheophyta</taxon>
        <taxon>Spermatophyta</taxon>
        <taxon>Magnoliopsida</taxon>
        <taxon>Liliopsida</taxon>
        <taxon>Poales</taxon>
        <taxon>Poaceae</taxon>
        <taxon>PACMAD clade</taxon>
        <taxon>Panicoideae</taxon>
        <taxon>Andropogonodae</taxon>
        <taxon>Andropogoneae</taxon>
        <taxon>Tripsacinae</taxon>
        <taxon>Zea</taxon>
    </lineage>
</organism>
<dbReference type="AlphaFoldDB" id="A0A804RHB9"/>
<dbReference type="InterPro" id="IPR025422">
    <property type="entry name" value="TGA_domain"/>
</dbReference>
<dbReference type="OrthoDB" id="2015618at2759"/>
<dbReference type="InterPro" id="IPR004827">
    <property type="entry name" value="bZIP"/>
</dbReference>
<evidence type="ECO:0000256" key="2">
    <source>
        <dbReference type="ARBA" id="ARBA00023015"/>
    </source>
</evidence>
<evidence type="ECO:0000256" key="3">
    <source>
        <dbReference type="ARBA" id="ARBA00023125"/>
    </source>
</evidence>
<evidence type="ECO:0000259" key="8">
    <source>
        <dbReference type="PROSITE" id="PS51806"/>
    </source>
</evidence>
<dbReference type="GO" id="GO:0043565">
    <property type="term" value="F:sequence-specific DNA binding"/>
    <property type="evidence" value="ECO:0007669"/>
    <property type="project" value="InterPro"/>
</dbReference>
<gene>
    <name evidence="9" type="primary">LOC100192658</name>
</gene>
<dbReference type="EnsemblPlants" id="Zm00001eb412510_T002">
    <property type="protein sequence ID" value="Zm00001eb412510_P002"/>
    <property type="gene ID" value="Zm00001eb412510"/>
</dbReference>
<feature type="coiled-coil region" evidence="6">
    <location>
        <begin position="323"/>
        <end position="350"/>
    </location>
</feature>
<keyword evidence="6" id="KW-0175">Coiled coil</keyword>
<feature type="compositionally biased region" description="Basic and acidic residues" evidence="7">
    <location>
        <begin position="129"/>
        <end position="143"/>
    </location>
</feature>
<feature type="domain" description="DOG1" evidence="8">
    <location>
        <begin position="224"/>
        <end position="439"/>
    </location>
</feature>
<keyword evidence="4" id="KW-0804">Transcription</keyword>
<dbReference type="PROSITE" id="PS51806">
    <property type="entry name" value="DOG1"/>
    <property type="match status" value="1"/>
</dbReference>
<evidence type="ECO:0000313" key="10">
    <source>
        <dbReference type="Proteomes" id="UP000007305"/>
    </source>
</evidence>
<dbReference type="Gramene" id="Zm00001eb412510_T002">
    <property type="protein sequence ID" value="Zm00001eb412510_P002"/>
    <property type="gene ID" value="Zm00001eb412510"/>
</dbReference>
<dbReference type="PANTHER" id="PTHR45693:SF31">
    <property type="entry name" value="TRANSCRIPTION FACTOR TGAL10"/>
    <property type="match status" value="1"/>
</dbReference>
<dbReference type="Gramene" id="Zm00001eb412510_T004">
    <property type="protein sequence ID" value="Zm00001eb412510_P004"/>
    <property type="gene ID" value="Zm00001eb412510"/>
</dbReference>
<reference evidence="9" key="2">
    <citation type="submission" date="2019-07" db="EMBL/GenBank/DDBJ databases">
        <authorList>
            <person name="Seetharam A."/>
            <person name="Woodhouse M."/>
            <person name="Cannon E."/>
        </authorList>
    </citation>
    <scope>NUCLEOTIDE SEQUENCE [LARGE SCALE GENOMIC DNA]</scope>
    <source>
        <strain evidence="9">cv. B73</strain>
    </source>
</reference>
<keyword evidence="3" id="KW-0238">DNA-binding</keyword>
<evidence type="ECO:0000313" key="9">
    <source>
        <dbReference type="EnsemblPlants" id="Zm00001eb412510_P002"/>
    </source>
</evidence>
<evidence type="ECO:0000256" key="7">
    <source>
        <dbReference type="SAM" id="MobiDB-lite"/>
    </source>
</evidence>
<dbReference type="GO" id="GO:0005634">
    <property type="term" value="C:nucleus"/>
    <property type="evidence" value="ECO:0007669"/>
    <property type="project" value="UniProtKB-SubCell"/>
</dbReference>
<accession>A0A804RHB9</accession>
<comment type="subcellular location">
    <subcellularLocation>
        <location evidence="1">Nucleus</location>
    </subcellularLocation>
</comment>
<dbReference type="EnsemblPlants" id="Zm00001eb412510_T004">
    <property type="protein sequence ID" value="Zm00001eb412510_P004"/>
    <property type="gene ID" value="Zm00001eb412510"/>
</dbReference>
<keyword evidence="2" id="KW-0805">Transcription regulation</keyword>
<dbReference type="GO" id="GO:0003700">
    <property type="term" value="F:DNA-binding transcription factor activity"/>
    <property type="evidence" value="ECO:0007669"/>
    <property type="project" value="InterPro"/>
</dbReference>
<feature type="coiled-coil region" evidence="6">
    <location>
        <begin position="175"/>
        <end position="202"/>
    </location>
</feature>
<keyword evidence="5" id="KW-0539">Nucleus</keyword>
<dbReference type="GO" id="GO:0006351">
    <property type="term" value="P:DNA-templated transcription"/>
    <property type="evidence" value="ECO:0007669"/>
    <property type="project" value="InterPro"/>
</dbReference>
<dbReference type="PROSITE" id="PS00036">
    <property type="entry name" value="BZIP_BASIC"/>
    <property type="match status" value="1"/>
</dbReference>
<dbReference type="Proteomes" id="UP000007305">
    <property type="component" value="Chromosome 10"/>
</dbReference>
<feature type="region of interest" description="Disordered" evidence="7">
    <location>
        <begin position="111"/>
        <end position="169"/>
    </location>
</feature>
<evidence type="ECO:0000256" key="5">
    <source>
        <dbReference type="ARBA" id="ARBA00023242"/>
    </source>
</evidence>
<protein>
    <recommendedName>
        <fullName evidence="8">DOG1 domain-containing protein</fullName>
    </recommendedName>
</protein>
<dbReference type="Gene3D" id="1.20.5.170">
    <property type="match status" value="1"/>
</dbReference>
<dbReference type="PANTHER" id="PTHR45693">
    <property type="entry name" value="TRANSCRIPTION FACTOR TGA9"/>
    <property type="match status" value="1"/>
</dbReference>
<evidence type="ECO:0000256" key="4">
    <source>
        <dbReference type="ARBA" id="ARBA00023163"/>
    </source>
</evidence>
<sequence length="444" mass="48987">MELYPGYLQDHFNIHKLSRLQPLPTSGAPARYVTSGPVGAMGIYERQRHLVPTGVWGEPFRLDADAVAMPLPLAAFPSVTVATPAPLDVVEPEAEEIKLGKRLVLPLGLQAQQDDVPRMQEAPPSSDSFSHDDDDARPRDKVQRRLAQNREAARKSRLRKKVSVSAKRDQSPRACQAYIRNLETSRVKLAQLEQELIMARRQQHGAYGVGGGVAPPAAPVDPRVAAFELEYAHWVEEQSRQATELRAALQSHAPDVQLRVLVDAALAHYGALFQAKARAARSDAFFVLSGVWRSPAERFFLWIAGFRPSDLLKVLEPQLSPLMDHQASEVRKLQNTARQLEDALSQGMSKLQQTLVDTLMTVDVSPDGAGGGYAGQQMACAVGKLADLVDFVDKADHLRQQTLRNMHKILTPRQAARGLLALADYGQRLRALSSLWAARPREPA</sequence>
<reference evidence="10" key="1">
    <citation type="journal article" date="2009" name="Science">
        <title>The B73 maize genome: complexity, diversity, and dynamics.</title>
        <authorList>
            <person name="Schnable P.S."/>
            <person name="Ware D."/>
            <person name="Fulton R.S."/>
            <person name="Stein J.C."/>
            <person name="Wei F."/>
            <person name="Pasternak S."/>
            <person name="Liang C."/>
            <person name="Zhang J."/>
            <person name="Fulton L."/>
            <person name="Graves T.A."/>
            <person name="Minx P."/>
            <person name="Reily A.D."/>
            <person name="Courtney L."/>
            <person name="Kruchowski S.S."/>
            <person name="Tomlinson C."/>
            <person name="Strong C."/>
            <person name="Delehaunty K."/>
            <person name="Fronick C."/>
            <person name="Courtney B."/>
            <person name="Rock S.M."/>
            <person name="Belter E."/>
            <person name="Du F."/>
            <person name="Kim K."/>
            <person name="Abbott R.M."/>
            <person name="Cotton M."/>
            <person name="Levy A."/>
            <person name="Marchetto P."/>
            <person name="Ochoa K."/>
            <person name="Jackson S.M."/>
            <person name="Gillam B."/>
            <person name="Chen W."/>
            <person name="Yan L."/>
            <person name="Higginbotham J."/>
            <person name="Cardenas M."/>
            <person name="Waligorski J."/>
            <person name="Applebaum E."/>
            <person name="Phelps L."/>
            <person name="Falcone J."/>
            <person name="Kanchi K."/>
            <person name="Thane T."/>
            <person name="Scimone A."/>
            <person name="Thane N."/>
            <person name="Henke J."/>
            <person name="Wang T."/>
            <person name="Ruppert J."/>
            <person name="Shah N."/>
            <person name="Rotter K."/>
            <person name="Hodges J."/>
            <person name="Ingenthron E."/>
            <person name="Cordes M."/>
            <person name="Kohlberg S."/>
            <person name="Sgro J."/>
            <person name="Delgado B."/>
            <person name="Mead K."/>
            <person name="Chinwalla A."/>
            <person name="Leonard S."/>
            <person name="Crouse K."/>
            <person name="Collura K."/>
            <person name="Kudrna D."/>
            <person name="Currie J."/>
            <person name="He R."/>
            <person name="Angelova A."/>
            <person name="Rajasekar S."/>
            <person name="Mueller T."/>
            <person name="Lomeli R."/>
            <person name="Scara G."/>
            <person name="Ko A."/>
            <person name="Delaney K."/>
            <person name="Wissotski M."/>
            <person name="Lopez G."/>
            <person name="Campos D."/>
            <person name="Braidotti M."/>
            <person name="Ashley E."/>
            <person name="Golser W."/>
            <person name="Kim H."/>
            <person name="Lee S."/>
            <person name="Lin J."/>
            <person name="Dujmic Z."/>
            <person name="Kim W."/>
            <person name="Talag J."/>
            <person name="Zuccolo A."/>
            <person name="Fan C."/>
            <person name="Sebastian A."/>
            <person name="Kramer M."/>
            <person name="Spiegel L."/>
            <person name="Nascimento L."/>
            <person name="Zutavern T."/>
            <person name="Miller B."/>
            <person name="Ambroise C."/>
            <person name="Muller S."/>
            <person name="Spooner W."/>
            <person name="Narechania A."/>
            <person name="Ren L."/>
            <person name="Wei S."/>
            <person name="Kumari S."/>
            <person name="Faga B."/>
            <person name="Levy M.J."/>
            <person name="McMahan L."/>
            <person name="Van Buren P."/>
            <person name="Vaughn M.W."/>
            <person name="Ying K."/>
            <person name="Yeh C.-T."/>
            <person name="Emrich S.J."/>
            <person name="Jia Y."/>
            <person name="Kalyanaraman A."/>
            <person name="Hsia A.-P."/>
            <person name="Barbazuk W.B."/>
            <person name="Baucom R.S."/>
            <person name="Brutnell T.P."/>
            <person name="Carpita N.C."/>
            <person name="Chaparro C."/>
            <person name="Chia J.-M."/>
            <person name="Deragon J.-M."/>
            <person name="Estill J.C."/>
            <person name="Fu Y."/>
            <person name="Jeddeloh J.A."/>
            <person name="Han Y."/>
            <person name="Lee H."/>
            <person name="Li P."/>
            <person name="Lisch D.R."/>
            <person name="Liu S."/>
            <person name="Liu Z."/>
            <person name="Nagel D.H."/>
            <person name="McCann M.C."/>
            <person name="SanMiguel P."/>
            <person name="Myers A.M."/>
            <person name="Nettleton D."/>
            <person name="Nguyen J."/>
            <person name="Penning B.W."/>
            <person name="Ponnala L."/>
            <person name="Schneider K.L."/>
            <person name="Schwartz D.C."/>
            <person name="Sharma A."/>
            <person name="Soderlund C."/>
            <person name="Springer N.M."/>
            <person name="Sun Q."/>
            <person name="Wang H."/>
            <person name="Waterman M."/>
            <person name="Westerman R."/>
            <person name="Wolfgruber T.K."/>
            <person name="Yang L."/>
            <person name="Yu Y."/>
            <person name="Zhang L."/>
            <person name="Zhou S."/>
            <person name="Zhu Q."/>
            <person name="Bennetzen J.L."/>
            <person name="Dawe R.K."/>
            <person name="Jiang J."/>
            <person name="Jiang N."/>
            <person name="Presting G.G."/>
            <person name="Wessler S.R."/>
            <person name="Aluru S."/>
            <person name="Martienssen R.A."/>
            <person name="Clifton S.W."/>
            <person name="McCombie W.R."/>
            <person name="Wing R.A."/>
            <person name="Wilson R.K."/>
        </authorList>
    </citation>
    <scope>NUCLEOTIDE SEQUENCE [LARGE SCALE GENOMIC DNA]</scope>
    <source>
        <strain evidence="10">cv. B73</strain>
    </source>
</reference>
<reference evidence="9" key="3">
    <citation type="submission" date="2021-05" db="UniProtKB">
        <authorList>
            <consortium name="EnsemblPlants"/>
        </authorList>
    </citation>
    <scope>IDENTIFICATION</scope>
    <source>
        <strain evidence="9">cv. B73</strain>
    </source>
</reference>
<proteinExistence type="predicted"/>
<keyword evidence="10" id="KW-1185">Reference proteome</keyword>